<organism evidence="2 4">
    <name type="scientific">Mus musculus</name>
    <name type="common">Mouse</name>
    <dbReference type="NCBI Taxonomy" id="10090"/>
    <lineage>
        <taxon>Eukaryota</taxon>
        <taxon>Metazoa</taxon>
        <taxon>Chordata</taxon>
        <taxon>Craniata</taxon>
        <taxon>Vertebrata</taxon>
        <taxon>Euteleostomi</taxon>
        <taxon>Mammalia</taxon>
        <taxon>Eutheria</taxon>
        <taxon>Euarchontoglires</taxon>
        <taxon>Glires</taxon>
        <taxon>Rodentia</taxon>
        <taxon>Myomorpha</taxon>
        <taxon>Muroidea</taxon>
        <taxon>Muridae</taxon>
        <taxon>Murinae</taxon>
        <taxon>Mus</taxon>
        <taxon>Mus</taxon>
    </lineage>
</organism>
<evidence type="ECO:0000313" key="2">
    <source>
        <dbReference type="Ensembl" id="ENSMUSP00000144807.2"/>
    </source>
</evidence>
<dbReference type="VEuPathDB" id="HostDB:ENSMUSG00000107504"/>
<dbReference type="OrthoDB" id="9747580at2759"/>
<dbReference type="GeneID" id="102639178"/>
<dbReference type="AGR" id="MGI:5594708"/>
<reference evidence="2" key="2">
    <citation type="journal article" date="2011" name="PLoS Biol.">
        <title>Modernizing reference genome assemblies.</title>
        <authorList>
            <person name="Church D.M."/>
            <person name="Schneider V.A."/>
            <person name="Graves T."/>
            <person name="Auger K."/>
            <person name="Cunningham F."/>
            <person name="Bouk N."/>
            <person name="Chen H.C."/>
            <person name="Agarwala R."/>
            <person name="McLaren W.M."/>
            <person name="Ritchie G.R."/>
            <person name="Albracht D."/>
            <person name="Kremitzki M."/>
            <person name="Rock S."/>
            <person name="Kotkiewicz H."/>
            <person name="Kremitzki C."/>
            <person name="Wollam A."/>
            <person name="Trani L."/>
            <person name="Fulton L."/>
            <person name="Fulton R."/>
            <person name="Matthews L."/>
            <person name="Whitehead S."/>
            <person name="Chow W."/>
            <person name="Torrance J."/>
            <person name="Dunn M."/>
            <person name="Harden G."/>
            <person name="Threadgold G."/>
            <person name="Wood J."/>
            <person name="Collins J."/>
            <person name="Heath P."/>
            <person name="Griffiths G."/>
            <person name="Pelan S."/>
            <person name="Grafham D."/>
            <person name="Eichler E.E."/>
            <person name="Weinstock G."/>
            <person name="Mardis E.R."/>
            <person name="Wilson R.K."/>
            <person name="Howe K."/>
            <person name="Flicek P."/>
            <person name="Hubbard T."/>
        </authorList>
    </citation>
    <scope>NUCLEOTIDE SEQUENCE [LARGE SCALE GENOMIC DNA]</scope>
    <source>
        <strain evidence="2">C57BL/6J</strain>
    </source>
</reference>
<dbReference type="MGI" id="MGI:5594708">
    <property type="gene designation" value="Gm35549"/>
</dbReference>
<gene>
    <name evidence="2 3" type="primary">Gm35549</name>
</gene>
<dbReference type="GeneTree" id="ENSGT00860000135478"/>
<keyword evidence="4" id="KW-1185">Reference proteome</keyword>
<evidence type="ECO:0000256" key="1">
    <source>
        <dbReference type="SAM" id="MobiDB-lite"/>
    </source>
</evidence>
<reference evidence="2" key="3">
    <citation type="submission" date="2025-05" db="UniProtKB">
        <authorList>
            <consortium name="Ensembl"/>
        </authorList>
    </citation>
    <scope>IDENTIFICATION</scope>
    <source>
        <strain evidence="2">C57BL/6J</strain>
    </source>
</reference>
<dbReference type="Ensembl" id="ENSMUST00000203176.3">
    <property type="protein sequence ID" value="ENSMUSP00000145415.2"/>
    <property type="gene ID" value="ENSMUSG00000107504.4"/>
</dbReference>
<reference evidence="2 4" key="1">
    <citation type="journal article" date="2009" name="PLoS Biol.">
        <title>Lineage-specific biology revealed by a finished genome assembly of the mouse.</title>
        <authorList>
            <consortium name="Mouse Genome Sequencing Consortium"/>
            <person name="Church D.M."/>
            <person name="Goodstadt L."/>
            <person name="Hillier L.W."/>
            <person name="Zody M.C."/>
            <person name="Goldstein S."/>
            <person name="She X."/>
            <person name="Bult C.J."/>
            <person name="Agarwala R."/>
            <person name="Cherry J.L."/>
            <person name="DiCuccio M."/>
            <person name="Hlavina W."/>
            <person name="Kapustin Y."/>
            <person name="Meric P."/>
            <person name="Maglott D."/>
            <person name="Birtle Z."/>
            <person name="Marques A.C."/>
            <person name="Graves T."/>
            <person name="Zhou S."/>
            <person name="Teague B."/>
            <person name="Potamousis K."/>
            <person name="Churas C."/>
            <person name="Place M."/>
            <person name="Herschleb J."/>
            <person name="Runnheim R."/>
            <person name="Forrest D."/>
            <person name="Amos-Landgraf J."/>
            <person name="Schwartz D.C."/>
            <person name="Cheng Z."/>
            <person name="Lindblad-Toh K."/>
            <person name="Eichler E.E."/>
            <person name="Ponting C.P."/>
        </authorList>
    </citation>
    <scope>NUCLEOTIDE SEQUENCE [LARGE SCALE GENOMIC DNA]</scope>
    <source>
        <strain evidence="2 4">C57BL/6J</strain>
    </source>
</reference>
<evidence type="ECO:0000313" key="3">
    <source>
        <dbReference type="MGI" id="MGI:5594708"/>
    </source>
</evidence>
<dbReference type="ProteomicsDB" id="308447"/>
<dbReference type="OMA" id="PWALPCK"/>
<sequence>MSRSQLEQEKKSLDSFVWVNEITGETTFPPGEETTPATSGEKRQARSGSLRVSMPCAAAVHRPASPVNPEAAGRGPGTGSLLLPDLSLSRALSPSGGALPTQHHLGASPPLAARLPASPSLPWALSCKLRNVLTRNNRFSF</sequence>
<dbReference type="Ensembl" id="ENSMUST00000204619.2">
    <property type="protein sequence ID" value="ENSMUSP00000145500.2"/>
    <property type="gene ID" value="ENSMUSG00000107504.4"/>
</dbReference>
<accession>A0A0N4SUS7</accession>
<protein>
    <submittedName>
        <fullName evidence="2">Predicted gene, 35549</fullName>
    </submittedName>
</protein>
<evidence type="ECO:0000313" key="4">
    <source>
        <dbReference type="Proteomes" id="UP000000589"/>
    </source>
</evidence>
<dbReference type="RefSeq" id="NP_001350191.1">
    <property type="nucleotide sequence ID" value="NM_001363262.1"/>
</dbReference>
<dbReference type="Ensembl" id="ENSMUST00000203656.3">
    <property type="protein sequence ID" value="ENSMUSP00000144807.2"/>
    <property type="gene ID" value="ENSMUSG00000107504.4"/>
</dbReference>
<feature type="compositionally biased region" description="Low complexity" evidence="1">
    <location>
        <begin position="23"/>
        <end position="38"/>
    </location>
</feature>
<feature type="region of interest" description="Disordered" evidence="1">
    <location>
        <begin position="22"/>
        <end position="51"/>
    </location>
</feature>
<dbReference type="KEGG" id="mmu:102639178"/>
<dbReference type="AlphaFoldDB" id="A0A0N4SUS7"/>
<dbReference type="Proteomes" id="UP000000589">
    <property type="component" value="Chromosome 9"/>
</dbReference>
<dbReference type="Bgee" id="ENSMUSG00000107504">
    <property type="expression patterns" value="Expressed in testis and 59 other cell types or tissues"/>
</dbReference>
<name>A0A0N4SUS7_MOUSE</name>
<proteinExistence type="predicted"/>